<reference evidence="1" key="1">
    <citation type="submission" date="2019-08" db="EMBL/GenBank/DDBJ databases">
        <authorList>
            <person name="Kucharzyk K."/>
            <person name="Murdoch R.W."/>
            <person name="Higgins S."/>
            <person name="Loffler F."/>
        </authorList>
    </citation>
    <scope>NUCLEOTIDE SEQUENCE</scope>
</reference>
<dbReference type="EMBL" id="VSSQ01001194">
    <property type="protein sequence ID" value="MPM06073.1"/>
    <property type="molecule type" value="Genomic_DNA"/>
</dbReference>
<proteinExistence type="predicted"/>
<accession>A0A644WVG8</accession>
<comment type="caution">
    <text evidence="1">The sequence shown here is derived from an EMBL/GenBank/DDBJ whole genome shotgun (WGS) entry which is preliminary data.</text>
</comment>
<sequence length="125" mass="14124">MNKKTSRLTKHPDDICLIIHQCLQQKRQAPSLRYPIGNMALSCLTFCCDLSEMFTPPLQLRHPLEVKTNRLLDFHTLELHHIGAGAGVDLSDDTFPEDRMRDLVIDPEAIRRGFAKDGDLEVGTA</sequence>
<organism evidence="1">
    <name type="scientific">bioreactor metagenome</name>
    <dbReference type="NCBI Taxonomy" id="1076179"/>
    <lineage>
        <taxon>unclassified sequences</taxon>
        <taxon>metagenomes</taxon>
        <taxon>ecological metagenomes</taxon>
    </lineage>
</organism>
<dbReference type="AlphaFoldDB" id="A0A644WVG8"/>
<evidence type="ECO:0000313" key="1">
    <source>
        <dbReference type="EMBL" id="MPM06073.1"/>
    </source>
</evidence>
<name>A0A644WVG8_9ZZZZ</name>
<gene>
    <name evidence="1" type="ORF">SDC9_52368</name>
</gene>
<protein>
    <submittedName>
        <fullName evidence="1">Uncharacterized protein</fullName>
    </submittedName>
</protein>